<organism evidence="1 2">
    <name type="scientific">Saccharopolyspora spinosa</name>
    <dbReference type="NCBI Taxonomy" id="60894"/>
    <lineage>
        <taxon>Bacteria</taxon>
        <taxon>Bacillati</taxon>
        <taxon>Actinomycetota</taxon>
        <taxon>Actinomycetes</taxon>
        <taxon>Pseudonocardiales</taxon>
        <taxon>Pseudonocardiaceae</taxon>
        <taxon>Saccharopolyspora</taxon>
    </lineage>
</organism>
<gene>
    <name evidence="1" type="ORF">A8926_2268</name>
</gene>
<keyword evidence="2" id="KW-1185">Reference proteome</keyword>
<reference evidence="1" key="1">
    <citation type="submission" date="2017-12" db="EMBL/GenBank/DDBJ databases">
        <title>Sequencing the genomes of 1000 Actinobacteria strains.</title>
        <authorList>
            <person name="Klenk H.-P."/>
        </authorList>
    </citation>
    <scope>NUCLEOTIDE SEQUENCE [LARGE SCALE GENOMIC DNA]</scope>
    <source>
        <strain evidence="1">DSM 44228</strain>
    </source>
</reference>
<sequence length="45" mass="5120">MLLPPRARLTVPLVPLRGRSQLSTISWQRNDAVQISSPIRTSYLM</sequence>
<comment type="caution">
    <text evidence="1">The sequence shown here is derived from an EMBL/GenBank/DDBJ whole genome shotgun (WGS) entry which is preliminary data.</text>
</comment>
<accession>A0A2N3XVE7</accession>
<protein>
    <submittedName>
        <fullName evidence="1">Uncharacterized protein</fullName>
    </submittedName>
</protein>
<name>A0A2N3XVE7_SACSN</name>
<dbReference type="EMBL" id="PJNB01000001">
    <property type="protein sequence ID" value="PKW14636.1"/>
    <property type="molecule type" value="Genomic_DNA"/>
</dbReference>
<evidence type="ECO:0000313" key="2">
    <source>
        <dbReference type="Proteomes" id="UP000233786"/>
    </source>
</evidence>
<evidence type="ECO:0000313" key="1">
    <source>
        <dbReference type="EMBL" id="PKW14636.1"/>
    </source>
</evidence>
<dbReference type="AlphaFoldDB" id="A0A2N3XVE7"/>
<proteinExistence type="predicted"/>
<dbReference type="Proteomes" id="UP000233786">
    <property type="component" value="Unassembled WGS sequence"/>
</dbReference>